<feature type="region of interest" description="Disordered" evidence="1">
    <location>
        <begin position="516"/>
        <end position="543"/>
    </location>
</feature>
<keyword evidence="3" id="KW-1185">Reference proteome</keyword>
<evidence type="ECO:0000313" key="2">
    <source>
        <dbReference type="EMBL" id="EKD17255.1"/>
    </source>
</evidence>
<gene>
    <name evidence="2" type="ORF">MBM_04832</name>
</gene>
<dbReference type="OrthoDB" id="3526611at2759"/>
<accession>K1WI36</accession>
<dbReference type="EMBL" id="JH921437">
    <property type="protein sequence ID" value="EKD17255.1"/>
    <property type="molecule type" value="Genomic_DNA"/>
</dbReference>
<name>K1WI36_MARBU</name>
<dbReference type="HOGENOM" id="CLU_501587_0_0_1"/>
<dbReference type="KEGG" id="mbe:MBM_04832"/>
<evidence type="ECO:0000256" key="1">
    <source>
        <dbReference type="SAM" id="MobiDB-lite"/>
    </source>
</evidence>
<dbReference type="Proteomes" id="UP000006753">
    <property type="component" value="Unassembled WGS sequence"/>
</dbReference>
<sequence length="543" mass="59593">MDLPTRGPLTVTCVSRAGTALVVEELVAVVAVTSSLLNSLHHTIARFPYVQARLSPRYSFINPLCRDVVLAFSLLDGGVREARRLKIFEPNDVGLVRLPRAAWEFVLGTEQKVASLRSRLFVEKYRVRVLIDAVAWEGLRCMAANWGWLGERGEDAKECMEELASLSRMLPLIAERSVGVHKDYKPRLLSMRGLAEKVVVGVMPPFSVVVPTAIPPPVPTSVLNAAPILAAQAFHPEPQQIISDEKLGCHSSASSTALACSVAAIDDSIHETWILRRNRPRKEFQSRTSVLGLPLLSTHAYSAATYDVLPRKSAAERVLRMDEGSPWEIQRLLKARERASSGETVRRRWEVVGLRGERTNGLRISAFSCPSLTSSVASASPSLSASTKRKRWLRICGGGGGGGDGSGRGKRIVEWQLVLRGETVDREERVLPSKHVDPWASSPQPGPKKNFLAPVSMPMSMPMPGQVRGQMQGHPRQAAAAAAAVLQYAATLMHVENRRVFSFMEAEIKMREIVEDLFDPGPGPGPRADDETVGESEGEEEKW</sequence>
<dbReference type="AlphaFoldDB" id="K1WI36"/>
<dbReference type="InParanoid" id="K1WI36"/>
<protein>
    <submittedName>
        <fullName evidence="2">Uncharacterized protein</fullName>
    </submittedName>
</protein>
<organism evidence="2 3">
    <name type="scientific">Marssonina brunnea f. sp. multigermtubi (strain MB_m1)</name>
    <name type="common">Marssonina leaf spot fungus</name>
    <dbReference type="NCBI Taxonomy" id="1072389"/>
    <lineage>
        <taxon>Eukaryota</taxon>
        <taxon>Fungi</taxon>
        <taxon>Dikarya</taxon>
        <taxon>Ascomycota</taxon>
        <taxon>Pezizomycotina</taxon>
        <taxon>Leotiomycetes</taxon>
        <taxon>Helotiales</taxon>
        <taxon>Drepanopezizaceae</taxon>
        <taxon>Drepanopeziza</taxon>
    </lineage>
</organism>
<evidence type="ECO:0000313" key="3">
    <source>
        <dbReference type="Proteomes" id="UP000006753"/>
    </source>
</evidence>
<feature type="compositionally biased region" description="Acidic residues" evidence="1">
    <location>
        <begin position="531"/>
        <end position="543"/>
    </location>
</feature>
<proteinExistence type="predicted"/>
<reference evidence="2 3" key="1">
    <citation type="journal article" date="2012" name="BMC Genomics">
        <title>Sequencing the genome of Marssonina brunnea reveals fungus-poplar co-evolution.</title>
        <authorList>
            <person name="Zhu S."/>
            <person name="Cao Y.-Z."/>
            <person name="Jiang C."/>
            <person name="Tan B.-Y."/>
            <person name="Wang Z."/>
            <person name="Feng S."/>
            <person name="Zhang L."/>
            <person name="Su X.-H."/>
            <person name="Brejova B."/>
            <person name="Vinar T."/>
            <person name="Xu M."/>
            <person name="Wang M.-X."/>
            <person name="Zhang S.-G."/>
            <person name="Huang M.-R."/>
            <person name="Wu R."/>
            <person name="Zhou Y."/>
        </authorList>
    </citation>
    <scope>NUCLEOTIDE SEQUENCE [LARGE SCALE GENOMIC DNA]</scope>
    <source>
        <strain evidence="2 3">MB_m1</strain>
    </source>
</reference>